<evidence type="ECO:0000256" key="2">
    <source>
        <dbReference type="SAM" id="SignalP"/>
    </source>
</evidence>
<evidence type="ECO:0000313" key="4">
    <source>
        <dbReference type="Proteomes" id="UP000248614"/>
    </source>
</evidence>
<gene>
    <name evidence="3" type="ORF">DI632_01805</name>
</gene>
<keyword evidence="2" id="KW-0732">Signal</keyword>
<dbReference type="AlphaFoldDB" id="A0A2W4ZD52"/>
<proteinExistence type="predicted"/>
<organism evidence="3 4">
    <name type="scientific">Sphingomonas hengshuiensis</name>
    <dbReference type="NCBI Taxonomy" id="1609977"/>
    <lineage>
        <taxon>Bacteria</taxon>
        <taxon>Pseudomonadati</taxon>
        <taxon>Pseudomonadota</taxon>
        <taxon>Alphaproteobacteria</taxon>
        <taxon>Sphingomonadales</taxon>
        <taxon>Sphingomonadaceae</taxon>
        <taxon>Sphingomonas</taxon>
    </lineage>
</organism>
<dbReference type="EMBL" id="QFNF01000003">
    <property type="protein sequence ID" value="PZO80313.1"/>
    <property type="molecule type" value="Genomic_DNA"/>
</dbReference>
<evidence type="ECO:0000256" key="1">
    <source>
        <dbReference type="SAM" id="MobiDB-lite"/>
    </source>
</evidence>
<feature type="chain" id="PRO_5016087619" evidence="2">
    <location>
        <begin position="21"/>
        <end position="90"/>
    </location>
</feature>
<feature type="region of interest" description="Disordered" evidence="1">
    <location>
        <begin position="69"/>
        <end position="90"/>
    </location>
</feature>
<comment type="caution">
    <text evidence="3">The sequence shown here is derived from an EMBL/GenBank/DDBJ whole genome shotgun (WGS) entry which is preliminary data.</text>
</comment>
<feature type="signal peptide" evidence="2">
    <location>
        <begin position="1"/>
        <end position="20"/>
    </location>
</feature>
<evidence type="ECO:0000313" key="3">
    <source>
        <dbReference type="EMBL" id="PZO80313.1"/>
    </source>
</evidence>
<name>A0A2W4ZD52_9SPHN</name>
<protein>
    <submittedName>
        <fullName evidence="3">Uncharacterized protein</fullName>
    </submittedName>
</protein>
<dbReference type="Proteomes" id="UP000248614">
    <property type="component" value="Unassembled WGS sequence"/>
</dbReference>
<sequence>MTRFAAAAVLPVLALLGACGGQEIVTTNDANVVSNDIYANAAFRNDGEVGNEMIPINPMETEANSVTTAGDAMMGNTPDAMNATMGNTAN</sequence>
<reference evidence="3 4" key="1">
    <citation type="submission" date="2017-08" db="EMBL/GenBank/DDBJ databases">
        <title>Infants hospitalized years apart are colonized by the same room-sourced microbial strains.</title>
        <authorList>
            <person name="Brooks B."/>
            <person name="Olm M.R."/>
            <person name="Firek B.A."/>
            <person name="Baker R."/>
            <person name="Thomas B.C."/>
            <person name="Morowitz M.J."/>
            <person name="Banfield J.F."/>
        </authorList>
    </citation>
    <scope>NUCLEOTIDE SEQUENCE [LARGE SCALE GENOMIC DNA]</scope>
    <source>
        <strain evidence="3">S2_018_000_R3_110</strain>
    </source>
</reference>
<dbReference type="PROSITE" id="PS51257">
    <property type="entry name" value="PROKAR_LIPOPROTEIN"/>
    <property type="match status" value="1"/>
</dbReference>
<accession>A0A2W4ZD52</accession>